<reference evidence="13 14" key="1">
    <citation type="journal article" name="Nat. Commun.">
        <title>Undinarchaeota illuminate DPANN phylogeny and the impact of gene transfer on archaeal evolution.</title>
        <authorList>
            <person name="Dombrowski N."/>
            <person name="Williams T.A."/>
            <person name="Sun J."/>
            <person name="Woodcroft B.J."/>
            <person name="Lee J.H."/>
            <person name="Minh B.Q."/>
            <person name="Rinke C."/>
            <person name="Spang A."/>
        </authorList>
    </citation>
    <scope>NUCLEOTIDE SEQUENCE [LARGE SCALE GENOMIC DNA]</scope>
    <source>
        <strain evidence="13">MAG_bin17</strain>
    </source>
</reference>
<evidence type="ECO:0000313" key="14">
    <source>
        <dbReference type="Proteomes" id="UP000604391"/>
    </source>
</evidence>
<dbReference type="SUPFAM" id="SSF51395">
    <property type="entry name" value="FMN-linked oxidoreductases"/>
    <property type="match status" value="1"/>
</dbReference>
<comment type="function">
    <text evidence="11">Involved in the biosynthesis of isoprenoids. Catalyzes the 1,3-allylic rearrangement of the homoallylic substrate isopentenyl (IPP) to its allylic isomer, dimethylallyl diphosphate (DMAPP).</text>
</comment>
<feature type="binding site" evidence="11">
    <location>
        <position position="158"/>
    </location>
    <ligand>
        <name>Mg(2+)</name>
        <dbReference type="ChEBI" id="CHEBI:18420"/>
    </ligand>
</feature>
<keyword evidence="9 11" id="KW-0413">Isomerase</keyword>
<feature type="binding site" evidence="11">
    <location>
        <position position="219"/>
    </location>
    <ligand>
        <name>FMN</name>
        <dbReference type="ChEBI" id="CHEBI:58210"/>
    </ligand>
</feature>
<evidence type="ECO:0000256" key="9">
    <source>
        <dbReference type="ARBA" id="ARBA00023235"/>
    </source>
</evidence>
<evidence type="ECO:0000256" key="3">
    <source>
        <dbReference type="ARBA" id="ARBA00022630"/>
    </source>
</evidence>
<dbReference type="SMART" id="SM01240">
    <property type="entry name" value="IMPDH"/>
    <property type="match status" value="1"/>
</dbReference>
<gene>
    <name evidence="11" type="primary">fni</name>
    <name evidence="13" type="ORF">H1011_00490</name>
</gene>
<feature type="binding site" evidence="11">
    <location>
        <position position="157"/>
    </location>
    <ligand>
        <name>substrate</name>
    </ligand>
</feature>
<protein>
    <recommendedName>
        <fullName evidence="11">Isopentenyl-diphosphate delta-isomerase</fullName>
        <shortName evidence="11">IPP isomerase</shortName>
        <ecNumber evidence="11">5.3.3.2</ecNumber>
    </recommendedName>
    <alternativeName>
        <fullName evidence="11">Isopentenyl diphosphate:dimethylallyl diphosphate isomerase</fullName>
    </alternativeName>
    <alternativeName>
        <fullName evidence="11">Isopentenyl pyrophosphate isomerase</fullName>
    </alternativeName>
    <alternativeName>
        <fullName evidence="11">Type 2 isopentenyl diphosphate isomerase</fullName>
        <shortName evidence="11">IDI-2</shortName>
    </alternativeName>
</protein>
<keyword evidence="14" id="KW-1185">Reference proteome</keyword>
<dbReference type="EC" id="5.3.3.2" evidence="11"/>
<dbReference type="AlphaFoldDB" id="A0A832XHC6"/>
<accession>A0A832XHC6</accession>
<dbReference type="GO" id="GO:0016491">
    <property type="term" value="F:oxidoreductase activity"/>
    <property type="evidence" value="ECO:0007669"/>
    <property type="project" value="InterPro"/>
</dbReference>
<feature type="binding site" evidence="11">
    <location>
        <begin position="286"/>
        <end position="287"/>
    </location>
    <ligand>
        <name>FMN</name>
        <dbReference type="ChEBI" id="CHEBI:58210"/>
    </ligand>
</feature>
<comment type="cofactor">
    <cofactor evidence="1 11">
        <name>FMN</name>
        <dbReference type="ChEBI" id="CHEBI:58210"/>
    </cofactor>
</comment>
<keyword evidence="6 11" id="KW-0460">Magnesium</keyword>
<feature type="domain" description="FMN-dependent dehydrogenase" evidence="12">
    <location>
        <begin position="174"/>
        <end position="329"/>
    </location>
</feature>
<dbReference type="GO" id="GO:0010181">
    <property type="term" value="F:FMN binding"/>
    <property type="evidence" value="ECO:0007669"/>
    <property type="project" value="UniProtKB-UniRule"/>
</dbReference>
<dbReference type="InterPro" id="IPR000262">
    <property type="entry name" value="FMN-dep_DH"/>
</dbReference>
<dbReference type="InterPro" id="IPR011179">
    <property type="entry name" value="IPdP_isomerase"/>
</dbReference>
<keyword evidence="4 11" id="KW-0288">FMN</keyword>
<keyword evidence="5 11" id="KW-0479">Metal-binding</keyword>
<feature type="binding site" evidence="11">
    <location>
        <position position="95"/>
    </location>
    <ligand>
        <name>FMN</name>
        <dbReference type="ChEBI" id="CHEBI:58210"/>
    </ligand>
</feature>
<comment type="subcellular location">
    <subcellularLocation>
        <location evidence="11">Cytoplasm</location>
    </subcellularLocation>
</comment>
<dbReference type="GO" id="GO:0070402">
    <property type="term" value="F:NADPH binding"/>
    <property type="evidence" value="ECO:0007669"/>
    <property type="project" value="UniProtKB-UniRule"/>
</dbReference>
<dbReference type="Pfam" id="PF01070">
    <property type="entry name" value="FMN_dh"/>
    <property type="match status" value="2"/>
</dbReference>
<sequence>MSTSERKLDHIKIVSNERVEAREKTTLLDEVELIHNSLPDLDRDSVDTSTEIFGKKLKIPFLISGMTGGHPNAEKLNLALAEAAEAAGVAFGLGSQRAMLEDKSLSQTYKVRSVAPNTLIFGNIGIPQISDYSPSDISSMLDDVGADALAVHLNPLQESIQPEGDVNMEGLAGSLKDLIKSLGFPVLVKETGAGISKDVAKILIDCGVSAIDTGGAGGTSFAAVELFRKDDFELSEFWDWGIPTAASILEIRASSKEILLIATGGIRNGLDAAHALALGANAVGMAGPMIKAAAKGSSEVLIEIEKVHKSLRTAMFLCGASEVSKMGRDKTVLTGSLRSWQKQREL</sequence>
<evidence type="ECO:0000256" key="6">
    <source>
        <dbReference type="ARBA" id="ARBA00022842"/>
    </source>
</evidence>
<feature type="binding site" evidence="11">
    <location>
        <position position="189"/>
    </location>
    <ligand>
        <name>FMN</name>
        <dbReference type="ChEBI" id="CHEBI:58210"/>
    </ligand>
</feature>
<dbReference type="GO" id="GO:0000287">
    <property type="term" value="F:magnesium ion binding"/>
    <property type="evidence" value="ECO:0007669"/>
    <property type="project" value="UniProtKB-UniRule"/>
</dbReference>
<evidence type="ECO:0000256" key="2">
    <source>
        <dbReference type="ARBA" id="ARBA00022490"/>
    </source>
</evidence>
<comment type="similarity">
    <text evidence="11">Belongs to the IPP isomerase type 2 family.</text>
</comment>
<dbReference type="Gene3D" id="3.20.20.70">
    <property type="entry name" value="Aldolase class I"/>
    <property type="match status" value="1"/>
</dbReference>
<evidence type="ECO:0000256" key="4">
    <source>
        <dbReference type="ARBA" id="ARBA00022643"/>
    </source>
</evidence>
<feature type="binding site" evidence="11">
    <location>
        <position position="64"/>
    </location>
    <ligand>
        <name>FMN</name>
        <dbReference type="ChEBI" id="CHEBI:58210"/>
    </ligand>
</feature>
<proteinExistence type="inferred from homology"/>
<comment type="subunit">
    <text evidence="10 11">Homooctamer. Dimer of tetramers.</text>
</comment>
<dbReference type="PIRSF" id="PIRSF003314">
    <property type="entry name" value="IPP_isomerase"/>
    <property type="match status" value="1"/>
</dbReference>
<evidence type="ECO:0000256" key="7">
    <source>
        <dbReference type="ARBA" id="ARBA00022857"/>
    </source>
</evidence>
<name>A0A832XHC6_9ARCH</name>
<comment type="cofactor">
    <cofactor evidence="11">
        <name>Mg(2+)</name>
        <dbReference type="ChEBI" id="CHEBI:18420"/>
    </cofactor>
</comment>
<dbReference type="EMBL" id="DVAD01000003">
    <property type="protein sequence ID" value="HIJ99285.1"/>
    <property type="molecule type" value="Genomic_DNA"/>
</dbReference>
<comment type="caution">
    <text evidence="13">The sequence shown here is derived from an EMBL/GenBank/DDBJ whole genome shotgun (WGS) entry which is preliminary data.</text>
</comment>
<dbReference type="PANTHER" id="PTHR43665:SF1">
    <property type="entry name" value="ISOPENTENYL-DIPHOSPHATE DELTA-ISOMERASE"/>
    <property type="match status" value="1"/>
</dbReference>
<dbReference type="InterPro" id="IPR013785">
    <property type="entry name" value="Aldolase_TIM"/>
</dbReference>
<keyword evidence="7 11" id="KW-0521">NADP</keyword>
<dbReference type="GO" id="GO:0005737">
    <property type="term" value="C:cytoplasm"/>
    <property type="evidence" value="ECO:0007669"/>
    <property type="project" value="UniProtKB-SubCell"/>
</dbReference>
<evidence type="ECO:0000256" key="1">
    <source>
        <dbReference type="ARBA" id="ARBA00001917"/>
    </source>
</evidence>
<feature type="binding site" evidence="11">
    <location>
        <position position="123"/>
    </location>
    <ligand>
        <name>FMN</name>
        <dbReference type="ChEBI" id="CHEBI:58210"/>
    </ligand>
</feature>
<comment type="catalytic activity">
    <reaction evidence="11">
        <text>isopentenyl diphosphate = dimethylallyl diphosphate</text>
        <dbReference type="Rhea" id="RHEA:23284"/>
        <dbReference type="ChEBI" id="CHEBI:57623"/>
        <dbReference type="ChEBI" id="CHEBI:128769"/>
        <dbReference type="EC" id="5.3.3.2"/>
    </reaction>
</comment>
<feature type="domain" description="FMN-dependent dehydrogenase" evidence="12">
    <location>
        <begin position="6"/>
        <end position="96"/>
    </location>
</feature>
<keyword evidence="2 11" id="KW-0963">Cytoplasm</keyword>
<dbReference type="HAMAP" id="MF_00354">
    <property type="entry name" value="Idi_2"/>
    <property type="match status" value="1"/>
</dbReference>
<evidence type="ECO:0000256" key="5">
    <source>
        <dbReference type="ARBA" id="ARBA00022723"/>
    </source>
</evidence>
<feature type="binding site" evidence="11">
    <location>
        <begin position="6"/>
        <end position="7"/>
    </location>
    <ligand>
        <name>substrate</name>
    </ligand>
</feature>
<dbReference type="PANTHER" id="PTHR43665">
    <property type="entry name" value="ISOPENTENYL-DIPHOSPHATE DELTA-ISOMERASE"/>
    <property type="match status" value="1"/>
</dbReference>
<evidence type="ECO:0000256" key="10">
    <source>
        <dbReference type="ARBA" id="ARBA00025810"/>
    </source>
</evidence>
<feature type="binding site" evidence="11">
    <location>
        <begin position="95"/>
        <end position="97"/>
    </location>
    <ligand>
        <name>substrate</name>
    </ligand>
</feature>
<dbReference type="NCBIfam" id="TIGR02151">
    <property type="entry name" value="IPP_isom_2"/>
    <property type="match status" value="1"/>
</dbReference>
<dbReference type="GO" id="GO:0008299">
    <property type="term" value="P:isoprenoid biosynthetic process"/>
    <property type="evidence" value="ECO:0007669"/>
    <property type="project" value="UniProtKB-UniRule"/>
</dbReference>
<evidence type="ECO:0000256" key="11">
    <source>
        <dbReference type="HAMAP-Rule" id="MF_00354"/>
    </source>
</evidence>
<dbReference type="Proteomes" id="UP000604391">
    <property type="component" value="Unassembled WGS sequence"/>
</dbReference>
<keyword evidence="8 11" id="KW-0414">Isoprene biosynthesis</keyword>
<evidence type="ECO:0000259" key="12">
    <source>
        <dbReference type="Pfam" id="PF01070"/>
    </source>
</evidence>
<dbReference type="GO" id="GO:0004452">
    <property type="term" value="F:isopentenyl-diphosphate delta-isomerase activity"/>
    <property type="evidence" value="ECO:0007669"/>
    <property type="project" value="UniProtKB-UniRule"/>
</dbReference>
<comment type="caution">
    <text evidence="11">Lacks conserved residue(s) required for the propagation of feature annotation.</text>
</comment>
<feature type="binding site" evidence="11">
    <location>
        <begin position="265"/>
        <end position="267"/>
    </location>
    <ligand>
        <name>FMN</name>
        <dbReference type="ChEBI" id="CHEBI:58210"/>
    </ligand>
</feature>
<organism evidence="13 14">
    <name type="scientific">Candidatus Undinarchaeum marinum</name>
    <dbReference type="NCBI Taxonomy" id="2756141"/>
    <lineage>
        <taxon>Archaea</taxon>
        <taxon>Candidatus Undinarchaeota</taxon>
        <taxon>Candidatus Undinarchaeia</taxon>
        <taxon>Candidatus Undinarchaeales</taxon>
        <taxon>Candidatus Undinarchaeaceae</taxon>
        <taxon>Candidatus Undinarchaeum</taxon>
    </lineage>
</organism>
<feature type="binding site" evidence="11">
    <location>
        <begin position="65"/>
        <end position="67"/>
    </location>
    <ligand>
        <name>FMN</name>
        <dbReference type="ChEBI" id="CHEBI:58210"/>
    </ligand>
</feature>
<keyword evidence="3 11" id="KW-0285">Flavoprotein</keyword>
<evidence type="ECO:0000256" key="8">
    <source>
        <dbReference type="ARBA" id="ARBA00023229"/>
    </source>
</evidence>
<dbReference type="CDD" id="cd02811">
    <property type="entry name" value="IDI-2_FMN"/>
    <property type="match status" value="1"/>
</dbReference>
<comment type="cofactor">
    <cofactor evidence="11">
        <name>NADPH</name>
        <dbReference type="ChEBI" id="CHEBI:57783"/>
    </cofactor>
</comment>
<evidence type="ECO:0000313" key="13">
    <source>
        <dbReference type="EMBL" id="HIJ99285.1"/>
    </source>
</evidence>